<keyword evidence="3" id="KW-0804">Transcription</keyword>
<evidence type="ECO:0000313" key="6">
    <source>
        <dbReference type="EMBL" id="RTH32167.1"/>
    </source>
</evidence>
<evidence type="ECO:0000256" key="3">
    <source>
        <dbReference type="ARBA" id="ARBA00023163"/>
    </source>
</evidence>
<name>A0A0N1KQI8_THESC</name>
<evidence type="ECO:0000259" key="4">
    <source>
        <dbReference type="PROSITE" id="PS51118"/>
    </source>
</evidence>
<evidence type="ECO:0000313" key="5">
    <source>
        <dbReference type="EMBL" id="KPD32179.1"/>
    </source>
</evidence>
<comment type="caution">
    <text evidence="5">The sequence shown here is derived from an EMBL/GenBank/DDBJ whole genome shotgun (WGS) entry which is preliminary data.</text>
</comment>
<dbReference type="Proteomes" id="UP000288051">
    <property type="component" value="Unassembled WGS sequence"/>
</dbReference>
<reference evidence="9 10" key="2">
    <citation type="journal article" date="2019" name="Extremophiles">
        <title>Biogeography of thermophiles and predominance of Thermus scotoductus in domestic water heaters.</title>
        <authorList>
            <person name="Wilpiszeski R.L."/>
            <person name="Zhang Z."/>
            <person name="House C.H."/>
        </authorList>
    </citation>
    <scope>NUCLEOTIDE SEQUENCE [LARGE SCALE GENOMIC DNA]</scope>
    <source>
        <strain evidence="7 9">1_S1</strain>
        <strain evidence="6 10">24_S24</strain>
    </source>
</reference>
<dbReference type="EMBL" id="PEMW01000477">
    <property type="protein sequence ID" value="RTI47637.1"/>
    <property type="molecule type" value="Genomic_DNA"/>
</dbReference>
<gene>
    <name evidence="5" type="ORF">AN926_05280</name>
    <name evidence="7" type="ORF">CSW14_13645</name>
    <name evidence="6" type="ORF">CSW37_12625</name>
</gene>
<dbReference type="AlphaFoldDB" id="A0A0N1KQI8"/>
<dbReference type="EMBL" id="LJJR01000012">
    <property type="protein sequence ID" value="KPD32179.1"/>
    <property type="molecule type" value="Genomic_DNA"/>
</dbReference>
<organism evidence="5 8">
    <name type="scientific">Thermus scotoductus</name>
    <dbReference type="NCBI Taxonomy" id="37636"/>
    <lineage>
        <taxon>Bacteria</taxon>
        <taxon>Thermotogati</taxon>
        <taxon>Deinococcota</taxon>
        <taxon>Deinococci</taxon>
        <taxon>Thermales</taxon>
        <taxon>Thermaceae</taxon>
        <taxon>Thermus</taxon>
    </lineage>
</organism>
<evidence type="ECO:0000256" key="1">
    <source>
        <dbReference type="ARBA" id="ARBA00023015"/>
    </source>
</evidence>
<dbReference type="Proteomes" id="UP000053099">
    <property type="component" value="Unassembled WGS sequence"/>
</dbReference>
<proteinExistence type="predicted"/>
<dbReference type="GO" id="GO:0003677">
    <property type="term" value="F:DNA binding"/>
    <property type="evidence" value="ECO:0007669"/>
    <property type="project" value="UniProtKB-KW"/>
</dbReference>
<dbReference type="SUPFAM" id="SSF46785">
    <property type="entry name" value="Winged helix' DNA-binding domain"/>
    <property type="match status" value="1"/>
</dbReference>
<dbReference type="Gene3D" id="1.10.10.10">
    <property type="entry name" value="Winged helix-like DNA-binding domain superfamily/Winged helix DNA-binding domain"/>
    <property type="match status" value="1"/>
</dbReference>
<protein>
    <submittedName>
        <fullName evidence="5 6">Transcriptional regulator</fullName>
    </submittedName>
</protein>
<evidence type="ECO:0000256" key="2">
    <source>
        <dbReference type="ARBA" id="ARBA00023125"/>
    </source>
</evidence>
<feature type="domain" description="HTH hxlR-type" evidence="4">
    <location>
        <begin position="4"/>
        <end position="102"/>
    </location>
</feature>
<evidence type="ECO:0000313" key="10">
    <source>
        <dbReference type="Proteomes" id="UP000288051"/>
    </source>
</evidence>
<keyword evidence="2" id="KW-0238">DNA-binding</keyword>
<keyword evidence="1" id="KW-0805">Transcription regulation</keyword>
<dbReference type="RefSeq" id="WP_038030858.1">
    <property type="nucleotide sequence ID" value="NZ_PELZ01000459.1"/>
</dbReference>
<dbReference type="InterPro" id="IPR036388">
    <property type="entry name" value="WH-like_DNA-bd_sf"/>
</dbReference>
<reference evidence="5 8" key="1">
    <citation type="submission" date="2015-09" db="EMBL/GenBank/DDBJ databases">
        <title>Draft genome sequence of Thermus scotoductus strain K1 isolated from a geothermal spring in Nagorno-Karabakh, Armenia.</title>
        <authorList>
            <person name="Saghatelyan A."/>
            <person name="Poghosyan L."/>
            <person name="Panosyan H."/>
            <person name="Birkeland N.-K."/>
        </authorList>
    </citation>
    <scope>NUCLEOTIDE SEQUENCE [LARGE SCALE GENOMIC DNA]</scope>
    <source>
        <strain evidence="5 8">K1</strain>
    </source>
</reference>
<accession>A0A0N1KQI8</accession>
<sequence length="102" mass="11639">MALSKNTRKVLKVLARRGAPEVLFALSRGTSRFSDLESFLGLSPRTLAERLRELNLLGFVQRQAYPEVPPRVEYLLTPRGKRALEFLSELDEILEVVQEGKR</sequence>
<dbReference type="EMBL" id="PELZ01000459">
    <property type="protein sequence ID" value="RTH32167.1"/>
    <property type="molecule type" value="Genomic_DNA"/>
</dbReference>
<dbReference type="Pfam" id="PF01638">
    <property type="entry name" value="HxlR"/>
    <property type="match status" value="1"/>
</dbReference>
<dbReference type="Proteomes" id="UP000287467">
    <property type="component" value="Unassembled WGS sequence"/>
</dbReference>
<evidence type="ECO:0000313" key="7">
    <source>
        <dbReference type="EMBL" id="RTI47637.1"/>
    </source>
</evidence>
<dbReference type="PANTHER" id="PTHR33204:SF18">
    <property type="entry name" value="TRANSCRIPTIONAL REGULATORY PROTEIN"/>
    <property type="match status" value="1"/>
</dbReference>
<evidence type="ECO:0000313" key="8">
    <source>
        <dbReference type="Proteomes" id="UP000053099"/>
    </source>
</evidence>
<dbReference type="InterPro" id="IPR036390">
    <property type="entry name" value="WH_DNA-bd_sf"/>
</dbReference>
<dbReference type="PANTHER" id="PTHR33204">
    <property type="entry name" value="TRANSCRIPTIONAL REGULATOR, MARR FAMILY"/>
    <property type="match status" value="1"/>
</dbReference>
<dbReference type="PATRIC" id="fig|37636.3.peg.118"/>
<evidence type="ECO:0000313" key="9">
    <source>
        <dbReference type="Proteomes" id="UP000287467"/>
    </source>
</evidence>
<dbReference type="PROSITE" id="PS51118">
    <property type="entry name" value="HTH_HXLR"/>
    <property type="match status" value="1"/>
</dbReference>
<dbReference type="InterPro" id="IPR002577">
    <property type="entry name" value="HTH_HxlR"/>
</dbReference>